<evidence type="ECO:0000313" key="6">
    <source>
        <dbReference type="EMBL" id="KAK3222906.1"/>
    </source>
</evidence>
<dbReference type="PANTHER" id="PTHR20855">
    <property type="entry name" value="ADIPOR/PROGESTIN RECEPTOR-RELATED"/>
    <property type="match status" value="1"/>
</dbReference>
<evidence type="ECO:0000256" key="3">
    <source>
        <dbReference type="ARBA" id="ARBA00022989"/>
    </source>
</evidence>
<evidence type="ECO:0000256" key="5">
    <source>
        <dbReference type="PIRSR" id="PIRSR604254-1"/>
    </source>
</evidence>
<organism evidence="6 7">
    <name type="scientific">Dipteronia sinensis</name>
    <dbReference type="NCBI Taxonomy" id="43782"/>
    <lineage>
        <taxon>Eukaryota</taxon>
        <taxon>Viridiplantae</taxon>
        <taxon>Streptophyta</taxon>
        <taxon>Embryophyta</taxon>
        <taxon>Tracheophyta</taxon>
        <taxon>Spermatophyta</taxon>
        <taxon>Magnoliopsida</taxon>
        <taxon>eudicotyledons</taxon>
        <taxon>Gunneridae</taxon>
        <taxon>Pentapetalae</taxon>
        <taxon>rosids</taxon>
        <taxon>malvids</taxon>
        <taxon>Sapindales</taxon>
        <taxon>Sapindaceae</taxon>
        <taxon>Hippocastanoideae</taxon>
        <taxon>Acereae</taxon>
        <taxon>Dipteronia</taxon>
    </lineage>
</organism>
<accession>A0AAE0EC70</accession>
<keyword evidence="3" id="KW-1133">Transmembrane helix</keyword>
<protein>
    <submittedName>
        <fullName evidence="6">Uncharacterized protein</fullName>
    </submittedName>
</protein>
<proteinExistence type="predicted"/>
<comment type="subcellular location">
    <subcellularLocation>
        <location evidence="1">Membrane</location>
        <topology evidence="1">Multi-pass membrane protein</topology>
    </subcellularLocation>
</comment>
<evidence type="ECO:0000256" key="4">
    <source>
        <dbReference type="ARBA" id="ARBA00023136"/>
    </source>
</evidence>
<keyword evidence="2" id="KW-0812">Transmembrane</keyword>
<sequence>MGFFRVIPASHALYLHWGHPHISLSLGYELLMSLLYTVGAGFYVSRIPERWKPGAFDIACQSHQIFHALHPPPSSAHPPPSHHHHPIFLHCPPSRLHRSSIEPPSFAHMRQVHIYHLTEMEPLNLHLDGVAQFAARWSGALEDGAPSLSQ</sequence>
<keyword evidence="5" id="KW-0479">Metal-binding</keyword>
<evidence type="ECO:0000313" key="7">
    <source>
        <dbReference type="Proteomes" id="UP001281410"/>
    </source>
</evidence>
<name>A0AAE0EC70_9ROSI</name>
<dbReference type="Pfam" id="PF03006">
    <property type="entry name" value="HlyIII"/>
    <property type="match status" value="1"/>
</dbReference>
<dbReference type="EMBL" id="JANJYJ010000003">
    <property type="protein sequence ID" value="KAK3222906.1"/>
    <property type="molecule type" value="Genomic_DNA"/>
</dbReference>
<dbReference type="PANTHER" id="PTHR20855:SF100">
    <property type="entry name" value="HEPTAHELICAL TRANSMEMBRANE PROTEIN 2"/>
    <property type="match status" value="1"/>
</dbReference>
<dbReference type="Proteomes" id="UP001281410">
    <property type="component" value="Unassembled WGS sequence"/>
</dbReference>
<dbReference type="AlphaFoldDB" id="A0AAE0EC70"/>
<reference evidence="6" key="1">
    <citation type="journal article" date="2023" name="Plant J.">
        <title>Genome sequences and population genomics provide insights into the demographic history, inbreeding, and mutation load of two 'living fossil' tree species of Dipteronia.</title>
        <authorList>
            <person name="Feng Y."/>
            <person name="Comes H.P."/>
            <person name="Chen J."/>
            <person name="Zhu S."/>
            <person name="Lu R."/>
            <person name="Zhang X."/>
            <person name="Li P."/>
            <person name="Qiu J."/>
            <person name="Olsen K.M."/>
            <person name="Qiu Y."/>
        </authorList>
    </citation>
    <scope>NUCLEOTIDE SEQUENCE</scope>
    <source>
        <strain evidence="6">NBL</strain>
    </source>
</reference>
<evidence type="ECO:0000256" key="1">
    <source>
        <dbReference type="ARBA" id="ARBA00004141"/>
    </source>
</evidence>
<dbReference type="InterPro" id="IPR004254">
    <property type="entry name" value="AdipoR/HlyIII-related"/>
</dbReference>
<dbReference type="GO" id="GO:0016020">
    <property type="term" value="C:membrane"/>
    <property type="evidence" value="ECO:0007669"/>
    <property type="project" value="UniProtKB-SubCell"/>
</dbReference>
<comment type="caution">
    <text evidence="6">The sequence shown here is derived from an EMBL/GenBank/DDBJ whole genome shotgun (WGS) entry which is preliminary data.</text>
</comment>
<keyword evidence="7" id="KW-1185">Reference proteome</keyword>
<dbReference type="GO" id="GO:0046872">
    <property type="term" value="F:metal ion binding"/>
    <property type="evidence" value="ECO:0007669"/>
    <property type="project" value="UniProtKB-KW"/>
</dbReference>
<feature type="binding site" evidence="5">
    <location>
        <position position="63"/>
    </location>
    <ligand>
        <name>Zn(2+)</name>
        <dbReference type="ChEBI" id="CHEBI:29105"/>
    </ligand>
</feature>
<keyword evidence="5" id="KW-0862">Zinc</keyword>
<keyword evidence="4" id="KW-0472">Membrane</keyword>
<evidence type="ECO:0000256" key="2">
    <source>
        <dbReference type="ARBA" id="ARBA00022692"/>
    </source>
</evidence>
<dbReference type="GO" id="GO:0038023">
    <property type="term" value="F:signaling receptor activity"/>
    <property type="evidence" value="ECO:0007669"/>
    <property type="project" value="TreeGrafter"/>
</dbReference>
<dbReference type="GO" id="GO:0009725">
    <property type="term" value="P:response to hormone"/>
    <property type="evidence" value="ECO:0007669"/>
    <property type="project" value="UniProtKB-ARBA"/>
</dbReference>
<gene>
    <name evidence="6" type="ORF">Dsin_009931</name>
</gene>
<feature type="binding site" evidence="5">
    <location>
        <position position="67"/>
    </location>
    <ligand>
        <name>Zn(2+)</name>
        <dbReference type="ChEBI" id="CHEBI:29105"/>
    </ligand>
</feature>
<dbReference type="GO" id="GO:0009744">
    <property type="term" value="P:response to sucrose"/>
    <property type="evidence" value="ECO:0007669"/>
    <property type="project" value="UniProtKB-ARBA"/>
</dbReference>